<dbReference type="GO" id="GO:0042883">
    <property type="term" value="P:cysteine transport"/>
    <property type="evidence" value="ECO:0007669"/>
    <property type="project" value="InterPro"/>
</dbReference>
<comment type="caution">
    <text evidence="11">The sequence shown here is derived from an EMBL/GenBank/DDBJ whole genome shotgun (WGS) entry which is preliminary data.</text>
</comment>
<dbReference type="PROSITE" id="PS50893">
    <property type="entry name" value="ABC_TRANSPORTER_2"/>
    <property type="match status" value="1"/>
</dbReference>
<comment type="subcellular location">
    <subcellularLocation>
        <location evidence="1">Cell membrane</location>
        <topology evidence="1">Multi-pass membrane protein</topology>
    </subcellularLocation>
</comment>
<evidence type="ECO:0000256" key="7">
    <source>
        <dbReference type="SAM" id="MobiDB-lite"/>
    </source>
</evidence>
<dbReference type="PANTHER" id="PTHR24221">
    <property type="entry name" value="ATP-BINDING CASSETTE SUB-FAMILY B"/>
    <property type="match status" value="1"/>
</dbReference>
<feature type="compositionally biased region" description="Basic and acidic residues" evidence="7">
    <location>
        <begin position="715"/>
        <end position="724"/>
    </location>
</feature>
<dbReference type="PANTHER" id="PTHR24221:SF590">
    <property type="entry name" value="COMPONENT LINKED WITH THE ASSEMBLY OF CYTOCHROME' TRANSPORT TRANSMEMBRANE ATP-BINDING PROTEIN ABC TRANSPORTER CYDD-RELATED"/>
    <property type="match status" value="1"/>
</dbReference>
<dbReference type="CDD" id="cd18584">
    <property type="entry name" value="ABC_6TM_AarD_CydD"/>
    <property type="match status" value="1"/>
</dbReference>
<evidence type="ECO:0000256" key="2">
    <source>
        <dbReference type="ARBA" id="ARBA00022692"/>
    </source>
</evidence>
<feature type="domain" description="ABC transmembrane type-1" evidence="10">
    <location>
        <begin position="21"/>
        <end position="313"/>
    </location>
</feature>
<dbReference type="Gene3D" id="3.40.50.300">
    <property type="entry name" value="P-loop containing nucleotide triphosphate hydrolases"/>
    <property type="match status" value="1"/>
</dbReference>
<keyword evidence="6 8" id="KW-0472">Membrane</keyword>
<dbReference type="Gene3D" id="1.20.1560.10">
    <property type="entry name" value="ABC transporter type 1, transmembrane domain"/>
    <property type="match status" value="1"/>
</dbReference>
<dbReference type="InterPro" id="IPR003593">
    <property type="entry name" value="AAA+_ATPase"/>
</dbReference>
<feature type="region of interest" description="Disordered" evidence="7">
    <location>
        <begin position="660"/>
        <end position="746"/>
    </location>
</feature>
<organism evidence="11 12">
    <name type="scientific">Nocardia cerradoensis</name>
    <dbReference type="NCBI Taxonomy" id="85688"/>
    <lineage>
        <taxon>Bacteria</taxon>
        <taxon>Bacillati</taxon>
        <taxon>Actinomycetota</taxon>
        <taxon>Actinomycetes</taxon>
        <taxon>Mycobacteriales</taxon>
        <taxon>Nocardiaceae</taxon>
        <taxon>Nocardia</taxon>
    </lineage>
</organism>
<feature type="transmembrane region" description="Helical" evidence="8">
    <location>
        <begin position="20"/>
        <end position="45"/>
    </location>
</feature>
<gene>
    <name evidence="11" type="primary">cydD</name>
    <name evidence="11" type="ORF">B7C42_03391</name>
</gene>
<dbReference type="InterPro" id="IPR011527">
    <property type="entry name" value="ABC1_TM_dom"/>
</dbReference>
<feature type="transmembrane region" description="Helical" evidence="8">
    <location>
        <begin position="250"/>
        <end position="273"/>
    </location>
</feature>
<dbReference type="EMBL" id="NGAF01000006">
    <property type="protein sequence ID" value="OXR44601.1"/>
    <property type="molecule type" value="Genomic_DNA"/>
</dbReference>
<feature type="domain" description="ABC transporter" evidence="9">
    <location>
        <begin position="385"/>
        <end position="633"/>
    </location>
</feature>
<proteinExistence type="predicted"/>
<feature type="region of interest" description="Disordered" evidence="7">
    <location>
        <begin position="331"/>
        <end position="379"/>
    </location>
</feature>
<evidence type="ECO:0000313" key="11">
    <source>
        <dbReference type="EMBL" id="OXR44601.1"/>
    </source>
</evidence>
<protein>
    <submittedName>
        <fullName evidence="11">ATP-binding/permease protein CydD</fullName>
    </submittedName>
</protein>
<dbReference type="InterPro" id="IPR017871">
    <property type="entry name" value="ABC_transporter-like_CS"/>
</dbReference>
<dbReference type="SUPFAM" id="SSF52540">
    <property type="entry name" value="P-loop containing nucleoside triphosphate hydrolases"/>
    <property type="match status" value="1"/>
</dbReference>
<keyword evidence="12" id="KW-1185">Reference proteome</keyword>
<dbReference type="InterPro" id="IPR014216">
    <property type="entry name" value="ABC_transptr_CydD"/>
</dbReference>
<dbReference type="PROSITE" id="PS00211">
    <property type="entry name" value="ABC_TRANSPORTER_1"/>
    <property type="match status" value="1"/>
</dbReference>
<evidence type="ECO:0000313" key="12">
    <source>
        <dbReference type="Proteomes" id="UP000215506"/>
    </source>
</evidence>
<dbReference type="InterPro" id="IPR039421">
    <property type="entry name" value="Type_1_exporter"/>
</dbReference>
<feature type="transmembrane region" description="Helical" evidence="8">
    <location>
        <begin position="162"/>
        <end position="182"/>
    </location>
</feature>
<feature type="transmembrane region" description="Helical" evidence="8">
    <location>
        <begin position="57"/>
        <end position="77"/>
    </location>
</feature>
<evidence type="ECO:0000256" key="5">
    <source>
        <dbReference type="ARBA" id="ARBA00022989"/>
    </source>
</evidence>
<keyword evidence="4 11" id="KW-0067">ATP-binding</keyword>
<dbReference type="Pfam" id="PF00005">
    <property type="entry name" value="ABC_tran"/>
    <property type="match status" value="1"/>
</dbReference>
<dbReference type="AlphaFoldDB" id="A0A231H6U3"/>
<dbReference type="GO" id="GO:0016887">
    <property type="term" value="F:ATP hydrolysis activity"/>
    <property type="evidence" value="ECO:0007669"/>
    <property type="project" value="InterPro"/>
</dbReference>
<evidence type="ECO:0000256" key="4">
    <source>
        <dbReference type="ARBA" id="ARBA00022840"/>
    </source>
</evidence>
<dbReference type="Proteomes" id="UP000215506">
    <property type="component" value="Unassembled WGS sequence"/>
</dbReference>
<dbReference type="GO" id="GO:0140359">
    <property type="term" value="F:ABC-type transporter activity"/>
    <property type="evidence" value="ECO:0007669"/>
    <property type="project" value="InterPro"/>
</dbReference>
<accession>A0A231H6U3</accession>
<keyword evidence="3" id="KW-0547">Nucleotide-binding</keyword>
<sequence>MARPVDPRLWRHARSARRYLIISVGLSLVITAGIVVAALMLARVAAGVITDPGRRTVGAWTAELAILAAAIAVRTLATWWQSRLAHRAGAQVVAELENSVLAAGAALPPRDLESQRTELAVVVGDGLGGLRAYLTGYLPALLLAVLVPPIVLAVIAVHDLTAAIIILVTLPLIPIFMILIGLMTQGRAADALAATTRLSEQMLDLFAGMPTLRALGRETAAAEGDSPTMRHRVRDLGEALHKRTMATLRMAFLSSMVLEMLATLCVALVAVSIGMRLVFGHMGLYAGLLGLILAPEVYLPLRAVGERFHAAQDGMAAAERAFAVLDPDRPEPRNLSAAVPGTRDVPVAAPTRTGTSRADDRSARRSGGPPALRVPGWRGPGTGDVELRDVWVCARGGYAPAGLSGVLRPAAVTALIGPNGSGKSTALQAVLGLMSPERGAVLVGGRPVGELDPDEWWSHIAWLPQRPVLLPGTLRENLELFGARAGAAGRGDGGDEAARRAEAVDKACAATGFDAVLAELPDGWDTVVGPGGLGLSLGQRQRLALVRVLAADRPILLFDEPTAHLDERSEATVLAALTERARAGATVVVVAHRPSVLAIADHIIEVHARTESNPAEHPAAQRESAGLGLRRAQPPIDGAGGSRAYDDVEEGLTHRAVGWTRRTGDGFPVDSELPGGEDRHSETPGTEGQDSACPGPGTSRTDGVPEHVAPAAADRVGEVRRGDAHASGTPVAPIGSAPTRTGEWMP</sequence>
<keyword evidence="5 8" id="KW-1133">Transmembrane helix</keyword>
<feature type="region of interest" description="Disordered" evidence="7">
    <location>
        <begin position="610"/>
        <end position="645"/>
    </location>
</feature>
<keyword evidence="2 8" id="KW-0812">Transmembrane</keyword>
<reference evidence="11 12" key="1">
    <citation type="submission" date="2017-07" db="EMBL/GenBank/DDBJ databases">
        <title>First draft Genome Sequence of Nocardia cerradoensis isolated from human infection.</title>
        <authorList>
            <person name="Carrasco G."/>
        </authorList>
    </citation>
    <scope>NUCLEOTIDE SEQUENCE [LARGE SCALE GENOMIC DNA]</scope>
    <source>
        <strain evidence="11 12">CNM20130759</strain>
    </source>
</reference>
<dbReference type="NCBIfam" id="TIGR02857">
    <property type="entry name" value="CydD"/>
    <property type="match status" value="1"/>
</dbReference>
<dbReference type="PROSITE" id="PS50929">
    <property type="entry name" value="ABC_TM1F"/>
    <property type="match status" value="1"/>
</dbReference>
<dbReference type="GO" id="GO:0005886">
    <property type="term" value="C:plasma membrane"/>
    <property type="evidence" value="ECO:0007669"/>
    <property type="project" value="UniProtKB-SubCell"/>
</dbReference>
<dbReference type="SUPFAM" id="SSF90123">
    <property type="entry name" value="ABC transporter transmembrane region"/>
    <property type="match status" value="1"/>
</dbReference>
<feature type="transmembrane region" description="Helical" evidence="8">
    <location>
        <begin position="137"/>
        <end position="156"/>
    </location>
</feature>
<evidence type="ECO:0000259" key="9">
    <source>
        <dbReference type="PROSITE" id="PS50893"/>
    </source>
</evidence>
<evidence type="ECO:0000256" key="1">
    <source>
        <dbReference type="ARBA" id="ARBA00004651"/>
    </source>
</evidence>
<evidence type="ECO:0000256" key="8">
    <source>
        <dbReference type="SAM" id="Phobius"/>
    </source>
</evidence>
<dbReference type="SMART" id="SM00382">
    <property type="entry name" value="AAA"/>
    <property type="match status" value="1"/>
</dbReference>
<name>A0A231H6U3_9NOCA</name>
<evidence type="ECO:0000259" key="10">
    <source>
        <dbReference type="PROSITE" id="PS50929"/>
    </source>
</evidence>
<evidence type="ECO:0000256" key="6">
    <source>
        <dbReference type="ARBA" id="ARBA00023136"/>
    </source>
</evidence>
<dbReference type="InterPro" id="IPR036640">
    <property type="entry name" value="ABC1_TM_sf"/>
</dbReference>
<dbReference type="InterPro" id="IPR027417">
    <property type="entry name" value="P-loop_NTPase"/>
</dbReference>
<evidence type="ECO:0000256" key="3">
    <source>
        <dbReference type="ARBA" id="ARBA00022741"/>
    </source>
</evidence>
<dbReference type="Pfam" id="PF00664">
    <property type="entry name" value="ABC_membrane"/>
    <property type="match status" value="1"/>
</dbReference>
<dbReference type="GO" id="GO:0005524">
    <property type="term" value="F:ATP binding"/>
    <property type="evidence" value="ECO:0007669"/>
    <property type="project" value="UniProtKB-KW"/>
</dbReference>
<dbReference type="CDD" id="cd03228">
    <property type="entry name" value="ABCC_MRP_Like"/>
    <property type="match status" value="1"/>
</dbReference>
<dbReference type="InterPro" id="IPR003439">
    <property type="entry name" value="ABC_transporter-like_ATP-bd"/>
</dbReference>